<evidence type="ECO:0000256" key="2">
    <source>
        <dbReference type="ARBA" id="ARBA00022692"/>
    </source>
</evidence>
<dbReference type="SUPFAM" id="SSF81340">
    <property type="entry name" value="Clc chloride channel"/>
    <property type="match status" value="1"/>
</dbReference>
<keyword evidence="5 6" id="KW-0472">Membrane</keyword>
<comment type="subcellular location">
    <subcellularLocation>
        <location evidence="1">Membrane</location>
        <topology evidence="1">Multi-pass membrane protein</topology>
    </subcellularLocation>
</comment>
<organism evidence="9">
    <name type="scientific">Onchocerca flexuosa</name>
    <dbReference type="NCBI Taxonomy" id="387005"/>
    <lineage>
        <taxon>Eukaryota</taxon>
        <taxon>Metazoa</taxon>
        <taxon>Ecdysozoa</taxon>
        <taxon>Nematoda</taxon>
        <taxon>Chromadorea</taxon>
        <taxon>Rhabditida</taxon>
        <taxon>Spirurina</taxon>
        <taxon>Spiruromorpha</taxon>
        <taxon>Filarioidea</taxon>
        <taxon>Onchocercidae</taxon>
        <taxon>Onchocerca</taxon>
    </lineage>
</organism>
<evidence type="ECO:0000313" key="9">
    <source>
        <dbReference type="WBParaSite" id="OFLC_0000830901-mRNA-1"/>
    </source>
</evidence>
<protein>
    <submittedName>
        <fullName evidence="9">Chloride channel protein</fullName>
    </submittedName>
</protein>
<reference evidence="9" key="1">
    <citation type="submission" date="2016-06" db="UniProtKB">
        <authorList>
            <consortium name="WormBaseParasite"/>
        </authorList>
    </citation>
    <scope>IDENTIFICATION</scope>
</reference>
<dbReference type="WBParaSite" id="OFLC_0000830901-mRNA-1">
    <property type="protein sequence ID" value="OFLC_0000830901-mRNA-1"/>
    <property type="gene ID" value="OFLC_0000830901"/>
</dbReference>
<sequence>VLFSIEVTTAYFAVRDYWRGFFTAACSAATFSLLRLWINPFEVTVAALFQTKFRHLSYYPEELLIFAFIGALCGLAGAMFILIHRRYVLFLRRNNFMKRLFQRQYAN</sequence>
<dbReference type="AlphaFoldDB" id="A0A183HLE8"/>
<dbReference type="GO" id="GO:0005247">
    <property type="term" value="F:voltage-gated chloride channel activity"/>
    <property type="evidence" value="ECO:0007669"/>
    <property type="project" value="TreeGrafter"/>
</dbReference>
<evidence type="ECO:0000256" key="6">
    <source>
        <dbReference type="SAM" id="Phobius"/>
    </source>
</evidence>
<name>A0A183HLE8_9BILA</name>
<dbReference type="PANTHER" id="PTHR45720">
    <property type="entry name" value="CHLORIDE CHANNEL PROTEIN 2"/>
    <property type="match status" value="1"/>
</dbReference>
<dbReference type="Gene3D" id="1.10.3080.10">
    <property type="entry name" value="Clc chloride channel"/>
    <property type="match status" value="1"/>
</dbReference>
<evidence type="ECO:0000256" key="5">
    <source>
        <dbReference type="ARBA" id="ARBA00023136"/>
    </source>
</evidence>
<dbReference type="InterPro" id="IPR001807">
    <property type="entry name" value="ClC"/>
</dbReference>
<keyword evidence="2 6" id="KW-0812">Transmembrane</keyword>
<dbReference type="Pfam" id="PF00654">
    <property type="entry name" value="Voltage_CLC"/>
    <property type="match status" value="1"/>
</dbReference>
<dbReference type="STRING" id="387005.A0A183HLE8"/>
<feature type="transmembrane region" description="Helical" evidence="6">
    <location>
        <begin position="20"/>
        <end position="38"/>
    </location>
</feature>
<keyword evidence="8" id="KW-1185">Reference proteome</keyword>
<dbReference type="InterPro" id="IPR050970">
    <property type="entry name" value="Cl_channel_volt-gated"/>
</dbReference>
<evidence type="ECO:0000256" key="3">
    <source>
        <dbReference type="ARBA" id="ARBA00022737"/>
    </source>
</evidence>
<gene>
    <name evidence="7" type="ORF">OFLC_LOCUS8310</name>
</gene>
<evidence type="ECO:0000313" key="8">
    <source>
        <dbReference type="Proteomes" id="UP000267606"/>
    </source>
</evidence>
<proteinExistence type="predicted"/>
<accession>A0A183HLE8</accession>
<dbReference type="Proteomes" id="UP000267606">
    <property type="component" value="Unassembled WGS sequence"/>
</dbReference>
<feature type="transmembrane region" description="Helical" evidence="6">
    <location>
        <begin position="63"/>
        <end position="83"/>
    </location>
</feature>
<evidence type="ECO:0000256" key="4">
    <source>
        <dbReference type="ARBA" id="ARBA00022989"/>
    </source>
</evidence>
<keyword evidence="3" id="KW-0677">Repeat</keyword>
<dbReference type="EMBL" id="UZAJ01009283">
    <property type="protein sequence ID" value="VDO55057.1"/>
    <property type="molecule type" value="Genomic_DNA"/>
</dbReference>
<dbReference type="GO" id="GO:0005886">
    <property type="term" value="C:plasma membrane"/>
    <property type="evidence" value="ECO:0007669"/>
    <property type="project" value="TreeGrafter"/>
</dbReference>
<keyword evidence="4 6" id="KW-1133">Transmembrane helix</keyword>
<reference evidence="7 8" key="2">
    <citation type="submission" date="2018-11" db="EMBL/GenBank/DDBJ databases">
        <authorList>
            <consortium name="Pathogen Informatics"/>
        </authorList>
    </citation>
    <scope>NUCLEOTIDE SEQUENCE [LARGE SCALE GENOMIC DNA]</scope>
</reference>
<dbReference type="PANTHER" id="PTHR45720:SF10">
    <property type="entry name" value="CHLORIDE CHANNEL PROTEIN 2"/>
    <property type="match status" value="1"/>
</dbReference>
<dbReference type="InterPro" id="IPR014743">
    <property type="entry name" value="Cl-channel_core"/>
</dbReference>
<evidence type="ECO:0000313" key="7">
    <source>
        <dbReference type="EMBL" id="VDO55057.1"/>
    </source>
</evidence>
<evidence type="ECO:0000256" key="1">
    <source>
        <dbReference type="ARBA" id="ARBA00004141"/>
    </source>
</evidence>